<dbReference type="PANTHER" id="PTHR46652">
    <property type="entry name" value="LEUCINE-RICH REPEAT AND IQ DOMAIN-CONTAINING PROTEIN 1-RELATED"/>
    <property type="match status" value="1"/>
</dbReference>
<proteinExistence type="predicted"/>
<evidence type="ECO:0000256" key="1">
    <source>
        <dbReference type="ARBA" id="ARBA00022614"/>
    </source>
</evidence>
<protein>
    <submittedName>
        <fullName evidence="3">Leucine-rich repeat domain-containing protein</fullName>
    </submittedName>
    <submittedName>
        <fullName evidence="4">Leucine-rich_repeat domain-containing protein</fullName>
    </submittedName>
</protein>
<dbReference type="Gene3D" id="3.80.10.10">
    <property type="entry name" value="Ribonuclease Inhibitor"/>
    <property type="match status" value="1"/>
</dbReference>
<dbReference type="AlphaFoldDB" id="A0AA86NIK1"/>
<keyword evidence="5" id="KW-1185">Reference proteome</keyword>
<accession>A0AA86NIK1</accession>
<organism evidence="3">
    <name type="scientific">Hexamita inflata</name>
    <dbReference type="NCBI Taxonomy" id="28002"/>
    <lineage>
        <taxon>Eukaryota</taxon>
        <taxon>Metamonada</taxon>
        <taxon>Diplomonadida</taxon>
        <taxon>Hexamitidae</taxon>
        <taxon>Hexamitinae</taxon>
        <taxon>Hexamita</taxon>
    </lineage>
</organism>
<reference evidence="3" key="1">
    <citation type="submission" date="2023-06" db="EMBL/GenBank/DDBJ databases">
        <authorList>
            <person name="Kurt Z."/>
        </authorList>
    </citation>
    <scope>NUCLEOTIDE SEQUENCE</scope>
</reference>
<keyword evidence="1" id="KW-0433">Leucine-rich repeat</keyword>
<dbReference type="Proteomes" id="UP001642409">
    <property type="component" value="Unassembled WGS sequence"/>
</dbReference>
<dbReference type="EMBL" id="CATOUU010000184">
    <property type="protein sequence ID" value="CAI9919713.1"/>
    <property type="molecule type" value="Genomic_DNA"/>
</dbReference>
<evidence type="ECO:0000313" key="4">
    <source>
        <dbReference type="EMBL" id="CAL6058408.1"/>
    </source>
</evidence>
<dbReference type="InterPro" id="IPR050836">
    <property type="entry name" value="SDS22/Internalin_LRR"/>
</dbReference>
<dbReference type="InterPro" id="IPR001611">
    <property type="entry name" value="Leu-rich_rpt"/>
</dbReference>
<comment type="caution">
    <text evidence="3">The sequence shown here is derived from an EMBL/GenBank/DDBJ whole genome shotgun (WGS) entry which is preliminary data.</text>
</comment>
<dbReference type="SUPFAM" id="SSF52058">
    <property type="entry name" value="L domain-like"/>
    <property type="match status" value="1"/>
</dbReference>
<dbReference type="EMBL" id="CAXDID020000221">
    <property type="protein sequence ID" value="CAL6058408.1"/>
    <property type="molecule type" value="Genomic_DNA"/>
</dbReference>
<dbReference type="PANTHER" id="PTHR46652:SF3">
    <property type="entry name" value="LEUCINE-RICH REPEAT-CONTAINING PROTEIN 9"/>
    <property type="match status" value="1"/>
</dbReference>
<gene>
    <name evidence="4" type="ORF">HINF_LOCUS48254</name>
    <name evidence="3" type="ORF">HINF_LOCUS7358</name>
</gene>
<evidence type="ECO:0000313" key="5">
    <source>
        <dbReference type="Proteomes" id="UP001642409"/>
    </source>
</evidence>
<dbReference type="PROSITE" id="PS51450">
    <property type="entry name" value="LRR"/>
    <property type="match status" value="2"/>
</dbReference>
<reference evidence="4 5" key="2">
    <citation type="submission" date="2024-07" db="EMBL/GenBank/DDBJ databases">
        <authorList>
            <person name="Akdeniz Z."/>
        </authorList>
    </citation>
    <scope>NUCLEOTIDE SEQUENCE [LARGE SCALE GENOMIC DNA]</scope>
</reference>
<keyword evidence="2" id="KW-0677">Repeat</keyword>
<dbReference type="InterPro" id="IPR032675">
    <property type="entry name" value="LRR_dom_sf"/>
</dbReference>
<name>A0AA86NIK1_9EUKA</name>
<sequence length="187" mass="21939">MVQLVMLNLSYCSLNSVDPLKHLVNLKELDLSYNENINIHNLQFMKQLTKLSIHTCSLIDITYLKSLVNLEELDIQNNKIVYLEPLKDLQQIIVLYAGWNQILDVQTIRNRPNFSSYDLDYQRDEIPDAKEISFANRLRDINAQIDSLRNMRIFRSNLKSNMTLQRIKIGNYTPILQFNFTQCTGQQ</sequence>
<evidence type="ECO:0000313" key="3">
    <source>
        <dbReference type="EMBL" id="CAI9919713.1"/>
    </source>
</evidence>
<evidence type="ECO:0000256" key="2">
    <source>
        <dbReference type="ARBA" id="ARBA00022737"/>
    </source>
</evidence>
<dbReference type="Pfam" id="PF00560">
    <property type="entry name" value="LRR_1"/>
    <property type="match status" value="1"/>
</dbReference>